<dbReference type="Proteomes" id="UP000663873">
    <property type="component" value="Unassembled WGS sequence"/>
</dbReference>
<dbReference type="Gene3D" id="3.30.420.10">
    <property type="entry name" value="Ribonuclease H-like superfamily/Ribonuclease H"/>
    <property type="match status" value="1"/>
</dbReference>
<sequence length="236" mass="27207">MVWDSYEDCPIPWYGFLLIILPSHGTKCFDLSHGTIFFVPSHPTRSSGTHTAAEYSVNDFAMKPGGRCPVDAIEYVDDHNVKVTIECYDDDAESKGLLKLAEELNLHIPQNCKLFELKDIVSKLEKLGAKYGVKIIFAPKFHCETNPIEGFWCHSKQFIRKNTDRTFQALVSLMEEAKENFTERDIHLKLFRRFWRTIKAYSEGKDYLEVLTTFFSGLCKDKILSHRKITNANIDD</sequence>
<reference evidence="1" key="1">
    <citation type="submission" date="2021-02" db="EMBL/GenBank/DDBJ databases">
        <authorList>
            <person name="Nowell W R."/>
        </authorList>
    </citation>
    <scope>NUCLEOTIDE SEQUENCE</scope>
</reference>
<name>A0A820VC57_9BILA</name>
<protein>
    <submittedName>
        <fullName evidence="1">Uncharacterized protein</fullName>
    </submittedName>
</protein>
<dbReference type="GO" id="GO:0003676">
    <property type="term" value="F:nucleic acid binding"/>
    <property type="evidence" value="ECO:0007669"/>
    <property type="project" value="InterPro"/>
</dbReference>
<accession>A0A820VC57</accession>
<gene>
    <name evidence="1" type="ORF">UJA718_LOCUS26205</name>
</gene>
<organism evidence="1 2">
    <name type="scientific">Rotaria socialis</name>
    <dbReference type="NCBI Taxonomy" id="392032"/>
    <lineage>
        <taxon>Eukaryota</taxon>
        <taxon>Metazoa</taxon>
        <taxon>Spiralia</taxon>
        <taxon>Gnathifera</taxon>
        <taxon>Rotifera</taxon>
        <taxon>Eurotatoria</taxon>
        <taxon>Bdelloidea</taxon>
        <taxon>Philodinida</taxon>
        <taxon>Philodinidae</taxon>
        <taxon>Rotaria</taxon>
    </lineage>
</organism>
<dbReference type="AlphaFoldDB" id="A0A820VC57"/>
<dbReference type="EMBL" id="CAJOBP010006717">
    <property type="protein sequence ID" value="CAF4499297.1"/>
    <property type="molecule type" value="Genomic_DNA"/>
</dbReference>
<dbReference type="InterPro" id="IPR036397">
    <property type="entry name" value="RNaseH_sf"/>
</dbReference>
<evidence type="ECO:0000313" key="1">
    <source>
        <dbReference type="EMBL" id="CAF4499297.1"/>
    </source>
</evidence>
<evidence type="ECO:0000313" key="2">
    <source>
        <dbReference type="Proteomes" id="UP000663873"/>
    </source>
</evidence>
<comment type="caution">
    <text evidence="1">The sequence shown here is derived from an EMBL/GenBank/DDBJ whole genome shotgun (WGS) entry which is preliminary data.</text>
</comment>
<proteinExistence type="predicted"/>
<keyword evidence="2" id="KW-1185">Reference proteome</keyword>